<keyword evidence="3" id="KW-1003">Cell membrane</keyword>
<name>A0A381U2I4_9ZZZZ</name>
<comment type="subcellular location">
    <subcellularLocation>
        <location evidence="1">Cell membrane</location>
        <topology evidence="1">Multi-pass membrane protein</topology>
    </subcellularLocation>
</comment>
<dbReference type="AlphaFoldDB" id="A0A381U2I4"/>
<dbReference type="FunFam" id="3.10.580.10:FF:000002">
    <property type="entry name" value="Magnesium/cobalt efflux protein CorC"/>
    <property type="match status" value="1"/>
</dbReference>
<evidence type="ECO:0000259" key="10">
    <source>
        <dbReference type="PROSITE" id="PS51371"/>
    </source>
</evidence>
<evidence type="ECO:0000256" key="5">
    <source>
        <dbReference type="ARBA" id="ARBA00022737"/>
    </source>
</evidence>
<dbReference type="SMART" id="SM01091">
    <property type="entry name" value="CorC_HlyC"/>
    <property type="match status" value="1"/>
</dbReference>
<dbReference type="Gene3D" id="3.30.465.10">
    <property type="match status" value="1"/>
</dbReference>
<keyword evidence="8 9" id="KW-0472">Membrane</keyword>
<dbReference type="InterPro" id="IPR000644">
    <property type="entry name" value="CBS_dom"/>
</dbReference>
<evidence type="ECO:0000256" key="3">
    <source>
        <dbReference type="ARBA" id="ARBA00022475"/>
    </source>
</evidence>
<dbReference type="InterPro" id="IPR005170">
    <property type="entry name" value="Transptr-assoc_dom"/>
</dbReference>
<dbReference type="InterPro" id="IPR016169">
    <property type="entry name" value="FAD-bd_PCMH_sub2"/>
</dbReference>
<dbReference type="Gene3D" id="3.10.580.10">
    <property type="entry name" value="CBS-domain"/>
    <property type="match status" value="1"/>
</dbReference>
<gene>
    <name evidence="12" type="ORF">METZ01_LOCUS75173</name>
</gene>
<dbReference type="SUPFAM" id="SSF56176">
    <property type="entry name" value="FAD-binding/transporter-associated domain-like"/>
    <property type="match status" value="1"/>
</dbReference>
<dbReference type="PROSITE" id="PS51846">
    <property type="entry name" value="CNNM"/>
    <property type="match status" value="1"/>
</dbReference>
<dbReference type="InterPro" id="IPR002550">
    <property type="entry name" value="CNNM"/>
</dbReference>
<dbReference type="InterPro" id="IPR044751">
    <property type="entry name" value="Ion_transp-like_CBS"/>
</dbReference>
<accession>A0A381U2I4</accession>
<reference evidence="12" key="1">
    <citation type="submission" date="2018-05" db="EMBL/GenBank/DDBJ databases">
        <authorList>
            <person name="Lanie J.A."/>
            <person name="Ng W.-L."/>
            <person name="Kazmierczak K.M."/>
            <person name="Andrzejewski T.M."/>
            <person name="Davidsen T.M."/>
            <person name="Wayne K.J."/>
            <person name="Tettelin H."/>
            <person name="Glass J.I."/>
            <person name="Rusch D."/>
            <person name="Podicherti R."/>
            <person name="Tsui H.-C.T."/>
            <person name="Winkler M.E."/>
        </authorList>
    </citation>
    <scope>NUCLEOTIDE SEQUENCE</scope>
</reference>
<dbReference type="PROSITE" id="PS51371">
    <property type="entry name" value="CBS"/>
    <property type="match status" value="2"/>
</dbReference>
<keyword evidence="5" id="KW-0677">Repeat</keyword>
<feature type="domain" description="CBS" evidence="10">
    <location>
        <begin position="254"/>
        <end position="311"/>
    </location>
</feature>
<feature type="domain" description="CBS" evidence="10">
    <location>
        <begin position="192"/>
        <end position="251"/>
    </location>
</feature>
<dbReference type="PANTHER" id="PTHR22777">
    <property type="entry name" value="HEMOLYSIN-RELATED"/>
    <property type="match status" value="1"/>
</dbReference>
<sequence>MMEAFFSGSEIGMVSVNRIKMKKLAEEGNSGAQAILKLLDNPEKLFTTTSLGTNLAMVTSTAIFTAFMVAQFSNFGEWIAMLIIFPLVFFGGEIIPKVIFQNRADSLMLIMIYPLNLFSRCMGPLVKWLSNTSQNLTSRVPEGVTGKTFTFSRDQLRKVLSLDSQTVDLGTTEKKIIHNIFNFGELTAEQCMVPLVQMTAIKDTSNLQEAHEIANDSAFSRLPVFHERMHNLIGILNAFDLLDQDMDNTPITSLIRPAHYIPPNKKIDDLLKELQQSGLHMAFVVDEYGGCIGLVTIEDLLEKIVGEIEDEYDKPEKSYQPYAEGGFLIEGSTEISVLNESLDWDLPGGDFETIAGLVIDRLKKIPHPGDQVLAGPYRLTVKDSTKRKIQSLIVRKLENTKNNNPKKTA</sequence>
<dbReference type="Pfam" id="PF01595">
    <property type="entry name" value="CNNM"/>
    <property type="match status" value="1"/>
</dbReference>
<evidence type="ECO:0000256" key="9">
    <source>
        <dbReference type="SAM" id="Phobius"/>
    </source>
</evidence>
<feature type="transmembrane region" description="Helical" evidence="9">
    <location>
        <begin position="78"/>
        <end position="95"/>
    </location>
</feature>
<dbReference type="SMART" id="SM00116">
    <property type="entry name" value="CBS"/>
    <property type="match status" value="2"/>
</dbReference>
<dbReference type="Pfam" id="PF03471">
    <property type="entry name" value="CorC_HlyC"/>
    <property type="match status" value="1"/>
</dbReference>
<comment type="similarity">
    <text evidence="2">Belongs to the UPF0053 family.</text>
</comment>
<evidence type="ECO:0000256" key="1">
    <source>
        <dbReference type="ARBA" id="ARBA00004651"/>
    </source>
</evidence>
<dbReference type="Pfam" id="PF00571">
    <property type="entry name" value="CBS"/>
    <property type="match status" value="2"/>
</dbReference>
<dbReference type="SUPFAM" id="SSF54631">
    <property type="entry name" value="CBS-domain pair"/>
    <property type="match status" value="1"/>
</dbReference>
<proteinExistence type="inferred from homology"/>
<feature type="transmembrane region" description="Helical" evidence="9">
    <location>
        <begin position="51"/>
        <end position="72"/>
    </location>
</feature>
<evidence type="ECO:0000256" key="4">
    <source>
        <dbReference type="ARBA" id="ARBA00022692"/>
    </source>
</evidence>
<dbReference type="InterPro" id="IPR046342">
    <property type="entry name" value="CBS_dom_sf"/>
</dbReference>
<feature type="domain" description="CNNM transmembrane" evidence="11">
    <location>
        <begin position="1"/>
        <end position="174"/>
    </location>
</feature>
<evidence type="ECO:0000313" key="12">
    <source>
        <dbReference type="EMBL" id="SVA22319.1"/>
    </source>
</evidence>
<protein>
    <recommendedName>
        <fullName evidence="13">CBS domain-containing protein</fullName>
    </recommendedName>
</protein>
<organism evidence="12">
    <name type="scientific">marine metagenome</name>
    <dbReference type="NCBI Taxonomy" id="408172"/>
    <lineage>
        <taxon>unclassified sequences</taxon>
        <taxon>metagenomes</taxon>
        <taxon>ecological metagenomes</taxon>
    </lineage>
</organism>
<keyword evidence="6 9" id="KW-1133">Transmembrane helix</keyword>
<keyword evidence="4 9" id="KW-0812">Transmembrane</keyword>
<dbReference type="PANTHER" id="PTHR22777:SF32">
    <property type="entry name" value="UPF0053 INNER MEMBRANE PROTEIN YFJD"/>
    <property type="match status" value="1"/>
</dbReference>
<dbReference type="InterPro" id="IPR036318">
    <property type="entry name" value="FAD-bd_PCMH-like_sf"/>
</dbReference>
<dbReference type="GO" id="GO:0005886">
    <property type="term" value="C:plasma membrane"/>
    <property type="evidence" value="ECO:0007669"/>
    <property type="project" value="UniProtKB-SubCell"/>
</dbReference>
<evidence type="ECO:0000256" key="6">
    <source>
        <dbReference type="ARBA" id="ARBA00022989"/>
    </source>
</evidence>
<evidence type="ECO:0000256" key="8">
    <source>
        <dbReference type="ARBA" id="ARBA00023136"/>
    </source>
</evidence>
<dbReference type="GO" id="GO:0050660">
    <property type="term" value="F:flavin adenine dinucleotide binding"/>
    <property type="evidence" value="ECO:0007669"/>
    <property type="project" value="InterPro"/>
</dbReference>
<evidence type="ECO:0000256" key="7">
    <source>
        <dbReference type="ARBA" id="ARBA00023122"/>
    </source>
</evidence>
<keyword evidence="7" id="KW-0129">CBS domain</keyword>
<dbReference type="EMBL" id="UINC01005595">
    <property type="protein sequence ID" value="SVA22319.1"/>
    <property type="molecule type" value="Genomic_DNA"/>
</dbReference>
<dbReference type="CDD" id="cd04590">
    <property type="entry name" value="CBS_pair_CorC_HlyC_assoc"/>
    <property type="match status" value="1"/>
</dbReference>
<evidence type="ECO:0000256" key="2">
    <source>
        <dbReference type="ARBA" id="ARBA00006337"/>
    </source>
</evidence>
<evidence type="ECO:0000259" key="11">
    <source>
        <dbReference type="PROSITE" id="PS51846"/>
    </source>
</evidence>
<evidence type="ECO:0008006" key="13">
    <source>
        <dbReference type="Google" id="ProtNLM"/>
    </source>
</evidence>